<organism evidence="2">
    <name type="scientific">Flavobacterium columnare</name>
    <dbReference type="NCBI Taxonomy" id="996"/>
    <lineage>
        <taxon>Bacteria</taxon>
        <taxon>Pseudomonadati</taxon>
        <taxon>Bacteroidota</taxon>
        <taxon>Flavobacteriia</taxon>
        <taxon>Flavobacteriales</taxon>
        <taxon>Flavobacteriaceae</taxon>
        <taxon>Flavobacterium</taxon>
    </lineage>
</organism>
<dbReference type="InterPro" id="IPR002761">
    <property type="entry name" value="Diphthami_syn_dom"/>
</dbReference>
<dbReference type="PANTHER" id="PTHR12196">
    <property type="entry name" value="DOMAIN OF UNKNOWN FUNCTION 71 DUF71 -CONTAINING PROTEIN"/>
    <property type="match status" value="1"/>
</dbReference>
<dbReference type="InterPro" id="IPR014729">
    <property type="entry name" value="Rossmann-like_a/b/a_fold"/>
</dbReference>
<keyword evidence="2" id="KW-0436">Ligase</keyword>
<proteinExistence type="predicted"/>
<dbReference type="InterPro" id="IPR030662">
    <property type="entry name" value="DPH6/MJ0570"/>
</dbReference>
<dbReference type="AlphaFoldDB" id="A0AA94F019"/>
<dbReference type="GO" id="GO:0017178">
    <property type="term" value="F:diphthine-ammonia ligase activity"/>
    <property type="evidence" value="ECO:0007669"/>
    <property type="project" value="UniProtKB-EC"/>
</dbReference>
<dbReference type="EC" id="6.3.1.14" evidence="2"/>
<name>A0AA94F019_9FLAO</name>
<accession>A0AA94F019</accession>
<dbReference type="Pfam" id="PF01902">
    <property type="entry name" value="Diphthami_syn_2"/>
    <property type="match status" value="1"/>
</dbReference>
<sequence length="214" mass="24696">MKAILSWSGGKDSCYATIKAIKSGYQPTVLLNMMNENGKVSRSHGLTQLILEQQANQLKIPFIGIPTTWSDYEKKYIKTLHQLKEEYKVENVIFGDIDLAPHKEWEEKVCQEAKLNAILPLWQQDRLELVKQMIEQNIVCMIVSCNTTMGVEFLGEILTKEIIQKLIQLNIDPCGENGEFHTVVINCPLFDNPIVLPNYKKEIYQNYCFLVWEK</sequence>
<dbReference type="RefSeq" id="WP_088418647.1">
    <property type="nucleotide sequence ID" value="NZ_RWGX02000008.1"/>
</dbReference>
<comment type="caution">
    <text evidence="2">The sequence shown here is derived from an EMBL/GenBank/DDBJ whole genome shotgun (WGS) entry which is preliminary data.</text>
</comment>
<dbReference type="Gene3D" id="3.40.50.620">
    <property type="entry name" value="HUPs"/>
    <property type="match status" value="1"/>
</dbReference>
<dbReference type="SUPFAM" id="SSF52402">
    <property type="entry name" value="Adenine nucleotide alpha hydrolases-like"/>
    <property type="match status" value="1"/>
</dbReference>
<gene>
    <name evidence="2" type="ORF">EJB19_11785</name>
</gene>
<evidence type="ECO:0000313" key="2">
    <source>
        <dbReference type="EMBL" id="RVU87033.1"/>
    </source>
</evidence>
<protein>
    <submittedName>
        <fullName evidence="2">Diphthine--ammonia ligase</fullName>
        <ecNumber evidence="2">6.3.1.14</ecNumber>
    </submittedName>
</protein>
<dbReference type="GO" id="GO:0017183">
    <property type="term" value="P:protein histidyl modification to diphthamide"/>
    <property type="evidence" value="ECO:0007669"/>
    <property type="project" value="TreeGrafter"/>
</dbReference>
<evidence type="ECO:0000259" key="1">
    <source>
        <dbReference type="Pfam" id="PF01902"/>
    </source>
</evidence>
<reference evidence="2" key="1">
    <citation type="submission" date="2018-12" db="EMBL/GenBank/DDBJ databases">
        <title>Draft genome sequence of Flaovobacterium columnare BGFS27 isolated from channel catfish in Alabama.</title>
        <authorList>
            <person name="Cai W."/>
            <person name="Arias C."/>
        </authorList>
    </citation>
    <scope>NUCLEOTIDE SEQUENCE [LARGE SCALE GENOMIC DNA]</scope>
    <source>
        <strain evidence="2">BGFS27</strain>
    </source>
</reference>
<dbReference type="PANTHER" id="PTHR12196:SF2">
    <property type="entry name" value="DIPHTHINE--AMMONIA LIGASE"/>
    <property type="match status" value="1"/>
</dbReference>
<dbReference type="CDD" id="cd01994">
    <property type="entry name" value="AANH_PF0828-like"/>
    <property type="match status" value="1"/>
</dbReference>
<dbReference type="Gene3D" id="3.90.1490.10">
    <property type="entry name" value="putative n-type atp pyrophosphatase, domain 2"/>
    <property type="match status" value="1"/>
</dbReference>
<dbReference type="EMBL" id="RWGX01000005">
    <property type="protein sequence ID" value="RVU87033.1"/>
    <property type="molecule type" value="Genomic_DNA"/>
</dbReference>
<dbReference type="NCBIfam" id="TIGR00290">
    <property type="entry name" value="MJ0570_dom"/>
    <property type="match status" value="1"/>
</dbReference>
<feature type="domain" description="Diphthamide synthase" evidence="1">
    <location>
        <begin position="1"/>
        <end position="211"/>
    </location>
</feature>